<accession>A0ACB7ZRW5</accession>
<dbReference type="Proteomes" id="UP000790377">
    <property type="component" value="Unassembled WGS sequence"/>
</dbReference>
<keyword evidence="2" id="KW-1185">Reference proteome</keyword>
<organism evidence="1 2">
    <name type="scientific">Hygrophoropsis aurantiaca</name>
    <dbReference type="NCBI Taxonomy" id="72124"/>
    <lineage>
        <taxon>Eukaryota</taxon>
        <taxon>Fungi</taxon>
        <taxon>Dikarya</taxon>
        <taxon>Basidiomycota</taxon>
        <taxon>Agaricomycotina</taxon>
        <taxon>Agaricomycetes</taxon>
        <taxon>Agaricomycetidae</taxon>
        <taxon>Boletales</taxon>
        <taxon>Coniophorineae</taxon>
        <taxon>Hygrophoropsidaceae</taxon>
        <taxon>Hygrophoropsis</taxon>
    </lineage>
</organism>
<comment type="caution">
    <text evidence="1">The sequence shown here is derived from an EMBL/GenBank/DDBJ whole genome shotgun (WGS) entry which is preliminary data.</text>
</comment>
<evidence type="ECO:0000313" key="1">
    <source>
        <dbReference type="EMBL" id="KAH7903597.1"/>
    </source>
</evidence>
<sequence length="240" mass="26980">MTGLFQPCDVGIQRPLKHSLKCSAHGDVVQEVLEQLEKGIPSSDVTIDTRLKTLRDRTVNWSWKAWNALNKRIPVIESCNSPKTTPGSFDLSYESLTSREAREVLRELPQTDPEFFKELTQSRRGPKPNLTTDEERLADSENDTQGEGISDDSEVPLSVVMQYVGEQETLVVESTYKCDEDGQLLSTAESEETVMETSTAGDTDALNPSEKAPPKEEMGRGKRRKLGNSHYADVAFRWWE</sequence>
<dbReference type="EMBL" id="MU268868">
    <property type="protein sequence ID" value="KAH7903597.1"/>
    <property type="molecule type" value="Genomic_DNA"/>
</dbReference>
<proteinExistence type="predicted"/>
<name>A0ACB7ZRW5_9AGAM</name>
<protein>
    <submittedName>
        <fullName evidence="1">Uncharacterized protein</fullName>
    </submittedName>
</protein>
<reference evidence="1" key="1">
    <citation type="journal article" date="2021" name="New Phytol.">
        <title>Evolutionary innovations through gain and loss of genes in the ectomycorrhizal Boletales.</title>
        <authorList>
            <person name="Wu G."/>
            <person name="Miyauchi S."/>
            <person name="Morin E."/>
            <person name="Kuo A."/>
            <person name="Drula E."/>
            <person name="Varga T."/>
            <person name="Kohler A."/>
            <person name="Feng B."/>
            <person name="Cao Y."/>
            <person name="Lipzen A."/>
            <person name="Daum C."/>
            <person name="Hundley H."/>
            <person name="Pangilinan J."/>
            <person name="Johnson J."/>
            <person name="Barry K."/>
            <person name="LaButti K."/>
            <person name="Ng V."/>
            <person name="Ahrendt S."/>
            <person name="Min B."/>
            <person name="Choi I.G."/>
            <person name="Park H."/>
            <person name="Plett J.M."/>
            <person name="Magnuson J."/>
            <person name="Spatafora J.W."/>
            <person name="Nagy L.G."/>
            <person name="Henrissat B."/>
            <person name="Grigoriev I.V."/>
            <person name="Yang Z.L."/>
            <person name="Xu J."/>
            <person name="Martin F.M."/>
        </authorList>
    </citation>
    <scope>NUCLEOTIDE SEQUENCE</scope>
    <source>
        <strain evidence="1">ATCC 28755</strain>
    </source>
</reference>
<gene>
    <name evidence="1" type="ORF">BJ138DRAFT_1020371</name>
</gene>
<evidence type="ECO:0000313" key="2">
    <source>
        <dbReference type="Proteomes" id="UP000790377"/>
    </source>
</evidence>